<reference evidence="9" key="1">
    <citation type="journal article" date="2016" name="Mol. Phylogenet. Evol.">
        <title>Emergence and evolution of Zfp36l3.</title>
        <authorList>
            <person name="Gingerich T.J."/>
            <person name="Stumpo D.J."/>
            <person name="Lai W.S."/>
            <person name="Randall T.A."/>
            <person name="Steppan S.J."/>
            <person name="Blackshear P.J."/>
        </authorList>
    </citation>
    <scope>NUCLEOTIDE SEQUENCE</scope>
    <source>
        <tissue evidence="9">Placenta</tissue>
    </source>
</reference>
<evidence type="ECO:0000256" key="6">
    <source>
        <dbReference type="RuleBase" id="RU369014"/>
    </source>
</evidence>
<dbReference type="InterPro" id="IPR036855">
    <property type="entry name" value="Znf_CCCH_sf"/>
</dbReference>
<dbReference type="Pfam" id="PF00642">
    <property type="entry name" value="zf-CCCH"/>
    <property type="match status" value="2"/>
</dbReference>
<dbReference type="InterPro" id="IPR045877">
    <property type="entry name" value="ZFP36-like"/>
</dbReference>
<evidence type="ECO:0000256" key="5">
    <source>
        <dbReference type="PROSITE-ProRule" id="PRU00723"/>
    </source>
</evidence>
<feature type="compositionally biased region" description="Polar residues" evidence="7">
    <location>
        <begin position="229"/>
        <end position="268"/>
    </location>
</feature>
<dbReference type="GO" id="GO:1990904">
    <property type="term" value="C:ribonucleoprotein complex"/>
    <property type="evidence" value="ECO:0007669"/>
    <property type="project" value="UniProtKB-KW"/>
</dbReference>
<dbReference type="GO" id="GO:0005737">
    <property type="term" value="C:cytoplasm"/>
    <property type="evidence" value="ECO:0007669"/>
    <property type="project" value="UniProtKB-SubCell"/>
</dbReference>
<dbReference type="GO" id="GO:0008270">
    <property type="term" value="F:zinc ion binding"/>
    <property type="evidence" value="ECO:0007669"/>
    <property type="project" value="UniProtKB-KW"/>
</dbReference>
<keyword evidence="6" id="KW-0963">Cytoplasm</keyword>
<proteinExistence type="evidence at transcript level"/>
<feature type="region of interest" description="Disordered" evidence="7">
    <location>
        <begin position="109"/>
        <end position="134"/>
    </location>
</feature>
<evidence type="ECO:0000259" key="8">
    <source>
        <dbReference type="PROSITE" id="PS50103"/>
    </source>
</evidence>
<name>A0A0U3A4E7_PERPL</name>
<feature type="compositionally biased region" description="Polar residues" evidence="7">
    <location>
        <begin position="66"/>
        <end position="76"/>
    </location>
</feature>
<dbReference type="GO" id="GO:0061158">
    <property type="term" value="P:3'-UTR-mediated mRNA destabilization"/>
    <property type="evidence" value="ECO:0007669"/>
    <property type="project" value="UniProtKB-UniRule"/>
</dbReference>
<dbReference type="PANTHER" id="PTHR12547:SF53">
    <property type="entry name" value="MRNA DECAY ACTIVATOR PROTEIN ZFP36L1"/>
    <property type="match status" value="1"/>
</dbReference>
<feature type="region of interest" description="Disordered" evidence="7">
    <location>
        <begin position="200"/>
        <end position="300"/>
    </location>
</feature>
<dbReference type="SUPFAM" id="SSF90229">
    <property type="entry name" value="CCCH zinc finger"/>
    <property type="match status" value="2"/>
</dbReference>
<comment type="subunit">
    <text evidence="6">Associates with the cytoplasmic CCR4-NOT deadenylase complex to trigger ARE-containing mRNA deadenylation and decay processes.</text>
</comment>
<feature type="domain" description="C3H1-type" evidence="8">
    <location>
        <begin position="133"/>
        <end position="161"/>
    </location>
</feature>
<sequence length="357" mass="38667">MTTLLWTFYSMDLMRRNQMSLPGYCLNGALHANGAPSSSSFMPGFIPPPSSSNPQMFQHLPPRAFSSSPNFPTGTNSRRRNGQLGATGTALREPSGAYAVRQFHPANRQHSLQQRLPPQQKASSSSSTVTSERYKTELCRPFEESGTCRYGHKCQFAHGSRELRTLSRHPKYKTEPCRTFHSSGFCPYGTRCHFIHNGSGRQIVPSESPSESSSGEPCSADDFNRESEPGSQTPEPGSQTPEPGSQTPEPGSQTVSSVNSSGLPSGQDQPLEAPPLLNYQKLSSGPVPHLGPQPPDAQSETLEIDMLISSLDSLLGTNSFDSLLSYSSSSSLSGSAAPRTNPSRRLPIFSRLSDSDK</sequence>
<feature type="zinc finger region" description="C3H1-type" evidence="5">
    <location>
        <begin position="171"/>
        <end position="199"/>
    </location>
</feature>
<comment type="subcellular location">
    <subcellularLocation>
        <location evidence="6">Nucleus</location>
    </subcellularLocation>
    <subcellularLocation>
        <location evidence="6">Cytoplasm</location>
    </subcellularLocation>
</comment>
<dbReference type="Gene3D" id="4.10.1000.10">
    <property type="entry name" value="Zinc finger, CCCH-type"/>
    <property type="match status" value="2"/>
</dbReference>
<keyword evidence="1 5" id="KW-0479">Metal-binding</keyword>
<evidence type="ECO:0000256" key="7">
    <source>
        <dbReference type="SAM" id="MobiDB-lite"/>
    </source>
</evidence>
<feature type="compositionally biased region" description="Polar residues" evidence="7">
    <location>
        <begin position="109"/>
        <end position="122"/>
    </location>
</feature>
<keyword evidence="6" id="KW-0539">Nucleus</keyword>
<feature type="domain" description="C3H1-type" evidence="8">
    <location>
        <begin position="171"/>
        <end position="199"/>
    </location>
</feature>
<dbReference type="AlphaFoldDB" id="A0A0U3A4E7"/>
<comment type="function">
    <text evidence="6">Zinc-finger RNA-binding protein that destabilizes several cytoplasmic AU-rich element (ARE)-containing mRNA transcripts by promoting their poly(A) tail removal or deadenylation, and hence provide a mechanism for attenuating protein synthesis. Acts as a 3'-untranslated region (UTR) ARE mRNA-binding adapter protein to communicate signaling events to the mRNA decay machinery. Functions by recruiting the CCR4-NOT deadenylase complex and probably other components of the cytoplasmic RNA decay machinery to the bound ARE-containing mRNAs, and hence promotes ARE-mediated mRNA deadenylation and decay processes. Binds to 3'-UTR ARE of numerous mRNAs.</text>
</comment>
<keyword evidence="2 6" id="KW-0677">Repeat</keyword>
<evidence type="ECO:0000256" key="4">
    <source>
        <dbReference type="ARBA" id="ARBA00022833"/>
    </source>
</evidence>
<evidence type="ECO:0000256" key="2">
    <source>
        <dbReference type="ARBA" id="ARBA00022737"/>
    </source>
</evidence>
<dbReference type="FunFam" id="4.10.1000.10:FF:000002">
    <property type="entry name" value="Zinc finger protein 36, C3H1 type-like 1"/>
    <property type="match status" value="1"/>
</dbReference>
<evidence type="ECO:0000256" key="3">
    <source>
        <dbReference type="ARBA" id="ARBA00022771"/>
    </source>
</evidence>
<keyword evidence="3 5" id="KW-0863">Zinc-finger</keyword>
<protein>
    <recommendedName>
        <fullName evidence="6">mRNA decay activator protein ZFP36</fullName>
    </recommendedName>
    <alternativeName>
        <fullName evidence="6">Zinc finger protein 36</fullName>
    </alternativeName>
</protein>
<dbReference type="EMBL" id="KP245914">
    <property type="protein sequence ID" value="ALS88226.1"/>
    <property type="molecule type" value="mRNA"/>
</dbReference>
<dbReference type="FunFam" id="4.10.1000.10:FF:000001">
    <property type="entry name" value="zinc finger CCCH domain-containing protein 15-like"/>
    <property type="match status" value="1"/>
</dbReference>
<accession>A0A0U3A4E7</accession>
<keyword evidence="6" id="KW-0687">Ribonucleoprotein</keyword>
<feature type="compositionally biased region" description="Low complexity" evidence="7">
    <location>
        <begin position="326"/>
        <end position="335"/>
    </location>
</feature>
<evidence type="ECO:0000256" key="1">
    <source>
        <dbReference type="ARBA" id="ARBA00022723"/>
    </source>
</evidence>
<dbReference type="GO" id="GO:1900153">
    <property type="term" value="P:positive regulation of nuclear-transcribed mRNA catabolic process, deadenylation-dependent decay"/>
    <property type="evidence" value="ECO:0007669"/>
    <property type="project" value="UniProtKB-UniRule"/>
</dbReference>
<dbReference type="GO" id="GO:0035925">
    <property type="term" value="F:mRNA 3'-UTR AU-rich region binding"/>
    <property type="evidence" value="ECO:0007669"/>
    <property type="project" value="UniProtKB-UniRule"/>
</dbReference>
<organism evidence="9">
    <name type="scientific">Peromyscus polionotus</name>
    <name type="common">Oldfield mouse</name>
    <dbReference type="NCBI Taxonomy" id="42413"/>
    <lineage>
        <taxon>Eukaryota</taxon>
        <taxon>Metazoa</taxon>
        <taxon>Chordata</taxon>
        <taxon>Craniata</taxon>
        <taxon>Vertebrata</taxon>
        <taxon>Euteleostomi</taxon>
        <taxon>Mammalia</taxon>
        <taxon>Eutheria</taxon>
        <taxon>Euarchontoglires</taxon>
        <taxon>Glires</taxon>
        <taxon>Rodentia</taxon>
        <taxon>Myomorpha</taxon>
        <taxon>Muroidea</taxon>
        <taxon>Cricetidae</taxon>
        <taxon>Neotominae</taxon>
        <taxon>Peromyscus</taxon>
    </lineage>
</organism>
<dbReference type="PANTHER" id="PTHR12547">
    <property type="entry name" value="CCCH ZINC FINGER/TIS11-RELATED"/>
    <property type="match status" value="1"/>
</dbReference>
<feature type="region of interest" description="Disordered" evidence="7">
    <location>
        <begin position="66"/>
        <end position="93"/>
    </location>
</feature>
<dbReference type="SMART" id="SM00356">
    <property type="entry name" value="ZnF_C3H1"/>
    <property type="match status" value="2"/>
</dbReference>
<dbReference type="PROSITE" id="PS50103">
    <property type="entry name" value="ZF_C3H1"/>
    <property type="match status" value="2"/>
</dbReference>
<feature type="region of interest" description="Disordered" evidence="7">
    <location>
        <begin position="326"/>
        <end position="357"/>
    </location>
</feature>
<dbReference type="InterPro" id="IPR000571">
    <property type="entry name" value="Znf_CCCH"/>
</dbReference>
<feature type="zinc finger region" description="C3H1-type" evidence="5">
    <location>
        <begin position="133"/>
        <end position="161"/>
    </location>
</feature>
<dbReference type="GO" id="GO:0005634">
    <property type="term" value="C:nucleus"/>
    <property type="evidence" value="ECO:0007669"/>
    <property type="project" value="UniProtKB-SubCell"/>
</dbReference>
<keyword evidence="4 5" id="KW-0862">Zinc</keyword>
<feature type="compositionally biased region" description="Low complexity" evidence="7">
    <location>
        <begin position="205"/>
        <end position="218"/>
    </location>
</feature>
<evidence type="ECO:0000313" key="9">
    <source>
        <dbReference type="EMBL" id="ALS88226.1"/>
    </source>
</evidence>